<reference evidence="2" key="1">
    <citation type="submission" date="2016-08" db="EMBL/GenBank/DDBJ databases">
        <authorList>
            <person name="Seilhamer J.J."/>
        </authorList>
    </citation>
    <scope>NUCLEOTIDE SEQUENCE</scope>
    <source>
        <strain evidence="2">86</strain>
    </source>
</reference>
<evidence type="ECO:0000256" key="1">
    <source>
        <dbReference type="SAM" id="MobiDB-lite"/>
    </source>
</evidence>
<dbReference type="InterPro" id="IPR017026">
    <property type="entry name" value="ImuA"/>
</dbReference>
<evidence type="ECO:0000313" key="2">
    <source>
        <dbReference type="EMBL" id="SCM75636.1"/>
    </source>
</evidence>
<accession>A0A212LDI9</accession>
<organism evidence="2">
    <name type="scientific">uncultured Pleomorphomonas sp</name>
    <dbReference type="NCBI Taxonomy" id="442121"/>
    <lineage>
        <taxon>Bacteria</taxon>
        <taxon>Pseudomonadati</taxon>
        <taxon>Pseudomonadota</taxon>
        <taxon>Alphaproteobacteria</taxon>
        <taxon>Hyphomicrobiales</taxon>
        <taxon>Pleomorphomonadaceae</taxon>
        <taxon>Pleomorphomonas</taxon>
        <taxon>environmental samples</taxon>
    </lineage>
</organism>
<dbReference type="AlphaFoldDB" id="A0A212LDI9"/>
<sequence>MLASESTDRIAMLRRQITRLERARGRGEGRADPAAAEELAGVPVRDIAPAAGRAAPMSAFRAGRAAKAWAGAETAAIPFGHPEVDAATAGLRRGALHDVSPAGAPDMAAATGFALACAGRLLSAAGRGSLWLWVRAEMAGREAGEPYGPGLAAFGLDPSRLVAVTAANTADVLRAAEEGLAARAFAAVLIEPFGDDRHLDLTACRRLSLIADGGRSTGILLRTGGVPGPTSAVTRWCVAAAPSSGGPHPGNPVFAAELARNRLGPVGAWMMEWRIDEQSFRAPRLRHRAEASGSLAIPLSGRLAAASGDRSSRPAGPAAVVPFRVR</sequence>
<dbReference type="InterPro" id="IPR027417">
    <property type="entry name" value="P-loop_NTPase"/>
</dbReference>
<protein>
    <recommendedName>
        <fullName evidence="3">Protein ImuA</fullName>
    </recommendedName>
</protein>
<name>A0A212LDI9_9HYPH</name>
<dbReference type="PIRSF" id="PIRSF034285">
    <property type="entry name" value="UCP034285"/>
    <property type="match status" value="1"/>
</dbReference>
<dbReference type="SUPFAM" id="SSF52540">
    <property type="entry name" value="P-loop containing nucleoside triphosphate hydrolases"/>
    <property type="match status" value="1"/>
</dbReference>
<gene>
    <name evidence="2" type="ORF">KL86PLE_30083</name>
</gene>
<proteinExistence type="predicted"/>
<dbReference type="Gene3D" id="3.40.50.300">
    <property type="entry name" value="P-loop containing nucleotide triphosphate hydrolases"/>
    <property type="match status" value="1"/>
</dbReference>
<dbReference type="EMBL" id="FMJD01000007">
    <property type="protein sequence ID" value="SCM75636.1"/>
    <property type="molecule type" value="Genomic_DNA"/>
</dbReference>
<feature type="region of interest" description="Disordered" evidence="1">
    <location>
        <begin position="306"/>
        <end position="326"/>
    </location>
</feature>
<evidence type="ECO:0008006" key="3">
    <source>
        <dbReference type="Google" id="ProtNLM"/>
    </source>
</evidence>